<dbReference type="Gene3D" id="3.40.50.20">
    <property type="match status" value="1"/>
</dbReference>
<evidence type="ECO:0000256" key="2">
    <source>
        <dbReference type="ARBA" id="ARBA00003921"/>
    </source>
</evidence>
<dbReference type="PANTHER" id="PTHR23132:SF23">
    <property type="entry name" value="D-ALANINE--D-ALANINE LIGASE B"/>
    <property type="match status" value="1"/>
</dbReference>
<dbReference type="Gene3D" id="3.30.470.20">
    <property type="entry name" value="ATP-grasp fold, B domain"/>
    <property type="match status" value="1"/>
</dbReference>
<protein>
    <recommendedName>
        <fullName evidence="5 14">D-alanine--D-alanine ligase</fullName>
        <ecNumber evidence="5 14">6.3.2.4</ecNumber>
    </recommendedName>
    <alternativeName>
        <fullName evidence="14">D-Ala-D-Ala ligase</fullName>
    </alternativeName>
    <alternativeName>
        <fullName evidence="14">D-alanylalanine synthetase</fullName>
    </alternativeName>
</protein>
<dbReference type="Proteomes" id="UP000193017">
    <property type="component" value="Chromosome"/>
</dbReference>
<keyword evidence="7 14" id="KW-0436">Ligase</keyword>
<dbReference type="GO" id="GO:0008716">
    <property type="term" value="F:D-alanine-D-alanine ligase activity"/>
    <property type="evidence" value="ECO:0007669"/>
    <property type="project" value="UniProtKB-UniRule"/>
</dbReference>
<evidence type="ECO:0000256" key="14">
    <source>
        <dbReference type="HAMAP-Rule" id="MF_00047"/>
    </source>
</evidence>
<dbReference type="SUPFAM" id="SSF52440">
    <property type="entry name" value="PreATP-grasp domain"/>
    <property type="match status" value="1"/>
</dbReference>
<keyword evidence="6 14" id="KW-0963">Cytoplasm</keyword>
<dbReference type="GO" id="GO:0046872">
    <property type="term" value="F:metal ion binding"/>
    <property type="evidence" value="ECO:0007669"/>
    <property type="project" value="UniProtKB-KW"/>
</dbReference>
<dbReference type="KEGG" id="pcon:B0A89_02225"/>
<dbReference type="OrthoDB" id="9813261at2"/>
<evidence type="ECO:0000256" key="16">
    <source>
        <dbReference type="PIRSR" id="PIRSR039102-3"/>
    </source>
</evidence>
<evidence type="ECO:0000256" key="9">
    <source>
        <dbReference type="ARBA" id="ARBA00022840"/>
    </source>
</evidence>
<comment type="function">
    <text evidence="2 14">Cell wall formation.</text>
</comment>
<evidence type="ECO:0000256" key="10">
    <source>
        <dbReference type="ARBA" id="ARBA00022960"/>
    </source>
</evidence>
<keyword evidence="8 17" id="KW-0547">Nucleotide-binding</keyword>
<dbReference type="InterPro" id="IPR000291">
    <property type="entry name" value="D-Ala_lig_Van_CS"/>
</dbReference>
<dbReference type="GO" id="GO:0071555">
    <property type="term" value="P:cell wall organization"/>
    <property type="evidence" value="ECO:0007669"/>
    <property type="project" value="UniProtKB-KW"/>
</dbReference>
<name>A0A1W6CUV0_9RHOB</name>
<evidence type="ECO:0000256" key="8">
    <source>
        <dbReference type="ARBA" id="ARBA00022741"/>
    </source>
</evidence>
<evidence type="ECO:0000256" key="12">
    <source>
        <dbReference type="ARBA" id="ARBA00023316"/>
    </source>
</evidence>
<dbReference type="UniPathway" id="UPA00219"/>
<keyword evidence="12 14" id="KW-0961">Cell wall biogenesis/degradation</keyword>
<feature type="domain" description="ATP-grasp" evidence="19">
    <location>
        <begin position="170"/>
        <end position="362"/>
    </location>
</feature>
<dbReference type="InterPro" id="IPR011127">
    <property type="entry name" value="Dala_Dala_lig_N"/>
</dbReference>
<feature type="binding site" evidence="16">
    <location>
        <position position="331"/>
    </location>
    <ligand>
        <name>Mg(2+)</name>
        <dbReference type="ChEBI" id="CHEBI:18420"/>
        <label>2</label>
    </ligand>
</feature>
<sequence>MRRNPVDRWPKPAAPRAKALFPWRALWLEWRNHRACCKAARNDGETPNQSRPTGRKADVTGRSSRTAHTVAVLMGGPSAEREVSLSSGRGCADALRVAGFEVAEIVLGPGDGAGLAARLAEARPDVVFNALHGRLGEDGCVQGLLEWMGLPYTHSGVLASALAMDKTRAKQAFRDAGLPVAHSVIASREEVRAGHVLPPPYVVKPNDEGSSVGVFIVREGDNAAPLPDSMPAQVMVETYAPGRELTTAVLGDRPLGVTEIVTAGWYDYDAKYAAGGSRHIIPADIPADVAQACLDYALRAHQALGCRGLSRTDFRWDDRRGADGLIVLETNTQPGMTPTSLAPEQAAFAGIAFPELCRWMVEDALCRD</sequence>
<dbReference type="InterPro" id="IPR016185">
    <property type="entry name" value="PreATP-grasp_dom_sf"/>
</dbReference>
<evidence type="ECO:0000256" key="1">
    <source>
        <dbReference type="ARBA" id="ARBA00001936"/>
    </source>
</evidence>
<dbReference type="PROSITE" id="PS00844">
    <property type="entry name" value="DALA_DALA_LIGASE_2"/>
    <property type="match status" value="1"/>
</dbReference>
<dbReference type="EMBL" id="CP020612">
    <property type="protein sequence ID" value="ARJ68630.1"/>
    <property type="molecule type" value="Genomic_DNA"/>
</dbReference>
<proteinExistence type="inferred from homology"/>
<comment type="subcellular location">
    <subcellularLocation>
        <location evidence="3 14">Cytoplasm</location>
    </subcellularLocation>
</comment>
<keyword evidence="16" id="KW-0464">Manganese</keyword>
<evidence type="ECO:0000259" key="19">
    <source>
        <dbReference type="PROSITE" id="PS50975"/>
    </source>
</evidence>
<keyword evidence="9 17" id="KW-0067">ATP-binding</keyword>
<dbReference type="InterPro" id="IPR011761">
    <property type="entry name" value="ATP-grasp"/>
</dbReference>
<dbReference type="GO" id="GO:0009252">
    <property type="term" value="P:peptidoglycan biosynthetic process"/>
    <property type="evidence" value="ECO:0007669"/>
    <property type="project" value="UniProtKB-UniRule"/>
</dbReference>
<evidence type="ECO:0000256" key="3">
    <source>
        <dbReference type="ARBA" id="ARBA00004496"/>
    </source>
</evidence>
<feature type="binding site" evidence="16">
    <location>
        <position position="329"/>
    </location>
    <ligand>
        <name>Mg(2+)</name>
        <dbReference type="ChEBI" id="CHEBI:18420"/>
        <label>2</label>
    </ligand>
</feature>
<dbReference type="NCBIfam" id="TIGR01205">
    <property type="entry name" value="D_ala_D_alaTIGR"/>
    <property type="match status" value="1"/>
</dbReference>
<dbReference type="InterPro" id="IPR013815">
    <property type="entry name" value="ATP_grasp_subdomain_1"/>
</dbReference>
<feature type="active site" evidence="15">
    <location>
        <position position="80"/>
    </location>
</feature>
<feature type="region of interest" description="Disordered" evidence="18">
    <location>
        <begin position="40"/>
        <end position="65"/>
    </location>
</feature>
<feature type="active site" evidence="15">
    <location>
        <position position="340"/>
    </location>
</feature>
<comment type="catalytic activity">
    <reaction evidence="13 14">
        <text>2 D-alanine + ATP = D-alanyl-D-alanine + ADP + phosphate + H(+)</text>
        <dbReference type="Rhea" id="RHEA:11224"/>
        <dbReference type="ChEBI" id="CHEBI:15378"/>
        <dbReference type="ChEBI" id="CHEBI:30616"/>
        <dbReference type="ChEBI" id="CHEBI:43474"/>
        <dbReference type="ChEBI" id="CHEBI:57416"/>
        <dbReference type="ChEBI" id="CHEBI:57822"/>
        <dbReference type="ChEBI" id="CHEBI:456216"/>
        <dbReference type="EC" id="6.3.2.4"/>
    </reaction>
</comment>
<dbReference type="Gene3D" id="3.30.1490.20">
    <property type="entry name" value="ATP-grasp fold, A domain"/>
    <property type="match status" value="1"/>
</dbReference>
<evidence type="ECO:0000256" key="11">
    <source>
        <dbReference type="ARBA" id="ARBA00022984"/>
    </source>
</evidence>
<comment type="cofactor">
    <cofactor evidence="16">
        <name>Mg(2+)</name>
        <dbReference type="ChEBI" id="CHEBI:18420"/>
    </cofactor>
    <cofactor evidence="16">
        <name>Mn(2+)</name>
        <dbReference type="ChEBI" id="CHEBI:29035"/>
    </cofactor>
    <text evidence="16">Binds 2 magnesium or manganese ions per subunit.</text>
</comment>
<feature type="binding site" evidence="16">
    <location>
        <position position="329"/>
    </location>
    <ligand>
        <name>Mg(2+)</name>
        <dbReference type="ChEBI" id="CHEBI:18420"/>
        <label>1</label>
    </ligand>
</feature>
<organism evidence="20 21">
    <name type="scientific">Paracoccus contaminans</name>
    <dbReference type="NCBI Taxonomy" id="1945662"/>
    <lineage>
        <taxon>Bacteria</taxon>
        <taxon>Pseudomonadati</taxon>
        <taxon>Pseudomonadota</taxon>
        <taxon>Alphaproteobacteria</taxon>
        <taxon>Rhodobacterales</taxon>
        <taxon>Paracoccaceae</taxon>
        <taxon>Paracoccus</taxon>
    </lineage>
</organism>
<evidence type="ECO:0000256" key="7">
    <source>
        <dbReference type="ARBA" id="ARBA00022598"/>
    </source>
</evidence>
<evidence type="ECO:0000256" key="5">
    <source>
        <dbReference type="ARBA" id="ARBA00012216"/>
    </source>
</evidence>
<dbReference type="NCBIfam" id="NF002378">
    <property type="entry name" value="PRK01372.1"/>
    <property type="match status" value="1"/>
</dbReference>
<keyword evidence="21" id="KW-1185">Reference proteome</keyword>
<dbReference type="Pfam" id="PF01820">
    <property type="entry name" value="Dala_Dala_lig_N"/>
    <property type="match status" value="1"/>
</dbReference>
<dbReference type="PROSITE" id="PS50975">
    <property type="entry name" value="ATP_GRASP"/>
    <property type="match status" value="1"/>
</dbReference>
<evidence type="ECO:0000256" key="6">
    <source>
        <dbReference type="ARBA" id="ARBA00022490"/>
    </source>
</evidence>
<evidence type="ECO:0000256" key="13">
    <source>
        <dbReference type="ARBA" id="ARBA00047614"/>
    </source>
</evidence>
<evidence type="ECO:0000256" key="4">
    <source>
        <dbReference type="ARBA" id="ARBA00010871"/>
    </source>
</evidence>
<dbReference type="SUPFAM" id="SSF56059">
    <property type="entry name" value="Glutathione synthetase ATP-binding domain-like"/>
    <property type="match status" value="1"/>
</dbReference>
<keyword evidence="16" id="KW-0460">Magnesium</keyword>
<dbReference type="STRING" id="1945662.B0A89_02225"/>
<comment type="similarity">
    <text evidence="4 14">Belongs to the D-alanine--D-alanine ligase family.</text>
</comment>
<keyword evidence="11 14" id="KW-0573">Peptidoglycan synthesis</keyword>
<evidence type="ECO:0000313" key="21">
    <source>
        <dbReference type="Proteomes" id="UP000193017"/>
    </source>
</evidence>
<dbReference type="GO" id="GO:0005524">
    <property type="term" value="F:ATP binding"/>
    <property type="evidence" value="ECO:0007669"/>
    <property type="project" value="UniProtKB-UniRule"/>
</dbReference>
<feature type="active site" evidence="15">
    <location>
        <position position="210"/>
    </location>
</feature>
<dbReference type="HAMAP" id="MF_00047">
    <property type="entry name" value="Dala_Dala_lig"/>
    <property type="match status" value="1"/>
</dbReference>
<dbReference type="Pfam" id="PF07478">
    <property type="entry name" value="Dala_Dala_lig_C"/>
    <property type="match status" value="1"/>
</dbReference>
<feature type="binding site" evidence="16">
    <location>
        <position position="313"/>
    </location>
    <ligand>
        <name>Mg(2+)</name>
        <dbReference type="ChEBI" id="CHEBI:18420"/>
        <label>1</label>
    </ligand>
</feature>
<dbReference type="EC" id="6.3.2.4" evidence="5 14"/>
<dbReference type="PANTHER" id="PTHR23132">
    <property type="entry name" value="D-ALANINE--D-ALANINE LIGASE"/>
    <property type="match status" value="1"/>
</dbReference>
<keyword evidence="10 14" id="KW-0133">Cell shape</keyword>
<reference evidence="20 21" key="1">
    <citation type="submission" date="2017-03" db="EMBL/GenBank/DDBJ databases">
        <title>Genome sequence of Paracoccus contaminans isolated from a water microcosm.</title>
        <authorList>
            <person name="Aurass P."/>
            <person name="Karste S."/>
            <person name="Trost E."/>
            <person name="Glaeser S.P."/>
            <person name="Kaempfer P."/>
            <person name="Flieger A."/>
        </authorList>
    </citation>
    <scope>NUCLEOTIDE SEQUENCE [LARGE SCALE GENOMIC DNA]</scope>
    <source>
        <strain evidence="21">RKI 16-01929T\LMG 29738T\CCM 8701T\CIP 111112T</strain>
    </source>
</reference>
<dbReference type="GO" id="GO:0005737">
    <property type="term" value="C:cytoplasm"/>
    <property type="evidence" value="ECO:0007669"/>
    <property type="project" value="UniProtKB-SubCell"/>
</dbReference>
<comment type="cofactor">
    <cofactor evidence="1">
        <name>Mn(2+)</name>
        <dbReference type="ChEBI" id="CHEBI:29035"/>
    </cofactor>
</comment>
<evidence type="ECO:0000256" key="17">
    <source>
        <dbReference type="PROSITE-ProRule" id="PRU00409"/>
    </source>
</evidence>
<evidence type="ECO:0000256" key="15">
    <source>
        <dbReference type="PIRSR" id="PIRSR039102-1"/>
    </source>
</evidence>
<accession>A0A1W6CUV0</accession>
<dbReference type="PIRSF" id="PIRSF039102">
    <property type="entry name" value="Ddl/VanB"/>
    <property type="match status" value="1"/>
</dbReference>
<dbReference type="InterPro" id="IPR005905">
    <property type="entry name" value="D_ala_D_ala"/>
</dbReference>
<dbReference type="PROSITE" id="PS00843">
    <property type="entry name" value="DALA_DALA_LIGASE_1"/>
    <property type="match status" value="1"/>
</dbReference>
<gene>
    <name evidence="14" type="primary">ddl</name>
    <name evidence="20" type="ORF">B0A89_02225</name>
</gene>
<evidence type="ECO:0000313" key="20">
    <source>
        <dbReference type="EMBL" id="ARJ68630.1"/>
    </source>
</evidence>
<dbReference type="InterPro" id="IPR011095">
    <property type="entry name" value="Dala_Dala_lig_C"/>
</dbReference>
<evidence type="ECO:0000256" key="18">
    <source>
        <dbReference type="SAM" id="MobiDB-lite"/>
    </source>
</evidence>
<comment type="pathway">
    <text evidence="14">Cell wall biogenesis; peptidoglycan biosynthesis.</text>
</comment>
<keyword evidence="16" id="KW-0479">Metal-binding</keyword>
<dbReference type="GO" id="GO:0008360">
    <property type="term" value="P:regulation of cell shape"/>
    <property type="evidence" value="ECO:0007669"/>
    <property type="project" value="UniProtKB-KW"/>
</dbReference>
<dbReference type="AlphaFoldDB" id="A0A1W6CUV0"/>